<evidence type="ECO:0000256" key="1">
    <source>
        <dbReference type="SAM" id="MobiDB-lite"/>
    </source>
</evidence>
<gene>
    <name evidence="2" type="ORF">BN2475_350033</name>
</gene>
<reference evidence="2 3" key="1">
    <citation type="submission" date="2016-12" db="EMBL/GenBank/DDBJ databases">
        <authorList>
            <person name="Song W.-J."/>
            <person name="Kurnit D.M."/>
        </authorList>
    </citation>
    <scope>NUCLEOTIDE SEQUENCE [LARGE SCALE GENOMIC DNA]</scope>
    <source>
        <strain evidence="2 3">STM7296</strain>
    </source>
</reference>
<proteinExistence type="predicted"/>
<sequence length="60" mass="6105">MKLVDPVDVNAALNASLDASINACQCRPGGGPCSAPYSAIHARPDADSTRRAVPDEQPGG</sequence>
<evidence type="ECO:0000313" key="3">
    <source>
        <dbReference type="Proteomes" id="UP000187012"/>
    </source>
</evidence>
<dbReference type="EMBL" id="CYGX02000035">
    <property type="protein sequence ID" value="SIT42311.1"/>
    <property type="molecule type" value="Genomic_DNA"/>
</dbReference>
<protein>
    <submittedName>
        <fullName evidence="2">Uncharacterized protein</fullName>
    </submittedName>
</protein>
<name>A0A1N7S4L7_9BURK</name>
<evidence type="ECO:0000313" key="2">
    <source>
        <dbReference type="EMBL" id="SIT42311.1"/>
    </source>
</evidence>
<feature type="compositionally biased region" description="Basic and acidic residues" evidence="1">
    <location>
        <begin position="42"/>
        <end position="54"/>
    </location>
</feature>
<dbReference type="Proteomes" id="UP000187012">
    <property type="component" value="Unassembled WGS sequence"/>
</dbReference>
<organism evidence="2 3">
    <name type="scientific">Paraburkholderia ribeironis</name>
    <dbReference type="NCBI Taxonomy" id="1247936"/>
    <lineage>
        <taxon>Bacteria</taxon>
        <taxon>Pseudomonadati</taxon>
        <taxon>Pseudomonadota</taxon>
        <taxon>Betaproteobacteria</taxon>
        <taxon>Burkholderiales</taxon>
        <taxon>Burkholderiaceae</taxon>
        <taxon>Paraburkholderia</taxon>
    </lineage>
</organism>
<dbReference type="STRING" id="1247936.BN2475_350033"/>
<feature type="region of interest" description="Disordered" evidence="1">
    <location>
        <begin position="40"/>
        <end position="60"/>
    </location>
</feature>
<accession>A0A1N7S4L7</accession>
<keyword evidence="3" id="KW-1185">Reference proteome</keyword>
<dbReference type="AlphaFoldDB" id="A0A1N7S4L7"/>